<gene>
    <name evidence="1" type="ORF">KO481_35480</name>
</gene>
<accession>A0ABS6BC72</accession>
<comment type="caution">
    <text evidence="1">The sequence shown here is derived from an EMBL/GenBank/DDBJ whole genome shotgun (WGS) entry which is preliminary data.</text>
</comment>
<evidence type="ECO:0000313" key="1">
    <source>
        <dbReference type="EMBL" id="MBU3066808.1"/>
    </source>
</evidence>
<dbReference type="RefSeq" id="WP_215922871.1">
    <property type="nucleotide sequence ID" value="NZ_JAHKNI010000016.1"/>
</dbReference>
<dbReference type="Proteomes" id="UP000733379">
    <property type="component" value="Unassembled WGS sequence"/>
</dbReference>
<organism evidence="1 2">
    <name type="scientific">Nocardia albiluteola</name>
    <dbReference type="NCBI Taxonomy" id="2842303"/>
    <lineage>
        <taxon>Bacteria</taxon>
        <taxon>Bacillati</taxon>
        <taxon>Actinomycetota</taxon>
        <taxon>Actinomycetes</taxon>
        <taxon>Mycobacteriales</taxon>
        <taxon>Nocardiaceae</taxon>
        <taxon>Nocardia</taxon>
    </lineage>
</organism>
<keyword evidence="2" id="KW-1185">Reference proteome</keyword>
<reference evidence="1 2" key="1">
    <citation type="submission" date="2021-06" db="EMBL/GenBank/DDBJ databases">
        <title>Actinomycetes sequencing.</title>
        <authorList>
            <person name="Shan Q."/>
        </authorList>
    </citation>
    <scope>NUCLEOTIDE SEQUENCE [LARGE SCALE GENOMIC DNA]</scope>
    <source>
        <strain evidence="1 2">NEAU-G5</strain>
    </source>
</reference>
<evidence type="ECO:0000313" key="2">
    <source>
        <dbReference type="Proteomes" id="UP000733379"/>
    </source>
</evidence>
<name>A0ABS6BC72_9NOCA</name>
<dbReference type="EMBL" id="JAHKNI010000016">
    <property type="protein sequence ID" value="MBU3066808.1"/>
    <property type="molecule type" value="Genomic_DNA"/>
</dbReference>
<protein>
    <submittedName>
        <fullName evidence="1">Uncharacterized protein</fullName>
    </submittedName>
</protein>
<proteinExistence type="predicted"/>
<sequence>MSGLFGMSWGTIASMAVTGIIAVSTDGIGLAFAPAIGGLVGGAVDGATTGNWMNGIKSGLINTGAGYLGEGAGALIARGVGRVADGLASNLGQRLGTLAYTVGGLGERGGMQAAAKVGGVIAEGISNHETQKIGPLPIIDIGNGKVKATMI</sequence>